<protein>
    <recommendedName>
        <fullName evidence="7 8">Ferrochelatase</fullName>
        <ecNumber evidence="7 8">4.98.1.1</ecNumber>
    </recommendedName>
    <alternativeName>
        <fullName evidence="7">Heme synthase</fullName>
    </alternativeName>
    <alternativeName>
        <fullName evidence="7">Protoheme ferro-lyase</fullName>
    </alternativeName>
</protein>
<dbReference type="InterPro" id="IPR019772">
    <property type="entry name" value="Ferrochelatase_AS"/>
</dbReference>
<gene>
    <name evidence="7" type="primary">hemH</name>
    <name evidence="9" type="ORF">HELGO_WM2692</name>
</gene>
<evidence type="ECO:0000256" key="2">
    <source>
        <dbReference type="ARBA" id="ARBA00023004"/>
    </source>
</evidence>
<accession>A0A6S6S272</accession>
<dbReference type="CDD" id="cd03411">
    <property type="entry name" value="Ferrochelatase_N"/>
    <property type="match status" value="1"/>
</dbReference>
<evidence type="ECO:0000256" key="4">
    <source>
        <dbReference type="ARBA" id="ARBA00023239"/>
    </source>
</evidence>
<comment type="catalytic activity">
    <reaction evidence="7 8">
        <text>heme b + 2 H(+) = protoporphyrin IX + Fe(2+)</text>
        <dbReference type="Rhea" id="RHEA:22584"/>
        <dbReference type="ChEBI" id="CHEBI:15378"/>
        <dbReference type="ChEBI" id="CHEBI:29033"/>
        <dbReference type="ChEBI" id="CHEBI:57306"/>
        <dbReference type="ChEBI" id="CHEBI:60344"/>
        <dbReference type="EC" id="4.98.1.1"/>
    </reaction>
</comment>
<dbReference type="CDD" id="cd00419">
    <property type="entry name" value="Ferrochelatase_C"/>
    <property type="match status" value="1"/>
</dbReference>
<comment type="subcellular location">
    <subcellularLocation>
        <location evidence="7 8">Cytoplasm</location>
    </subcellularLocation>
</comment>
<organism evidence="9">
    <name type="scientific">uncultured Campylobacterales bacterium</name>
    <dbReference type="NCBI Taxonomy" id="352960"/>
    <lineage>
        <taxon>Bacteria</taxon>
        <taxon>Pseudomonadati</taxon>
        <taxon>Campylobacterota</taxon>
        <taxon>Epsilonproteobacteria</taxon>
        <taxon>Campylobacterales</taxon>
        <taxon>environmental samples</taxon>
    </lineage>
</organism>
<dbReference type="GO" id="GO:0046872">
    <property type="term" value="F:metal ion binding"/>
    <property type="evidence" value="ECO:0007669"/>
    <property type="project" value="UniProtKB-KW"/>
</dbReference>
<reference evidence="9" key="1">
    <citation type="submission" date="2020-01" db="EMBL/GenBank/DDBJ databases">
        <authorList>
            <person name="Meier V. D."/>
            <person name="Meier V D."/>
        </authorList>
    </citation>
    <scope>NUCLEOTIDE SEQUENCE</scope>
    <source>
        <strain evidence="9">HLG_WM_MAG_12</strain>
    </source>
</reference>
<keyword evidence="4 7" id="KW-0456">Lyase</keyword>
<dbReference type="UniPathway" id="UPA00252">
    <property type="reaction ID" value="UER00325"/>
</dbReference>
<dbReference type="InterPro" id="IPR001015">
    <property type="entry name" value="Ferrochelatase"/>
</dbReference>
<comment type="similarity">
    <text evidence="1 7 8">Belongs to the ferrochelatase family.</text>
</comment>
<comment type="pathway">
    <text evidence="7 8">Porphyrin-containing compound metabolism; protoheme biosynthesis; protoheme from protoporphyrin-IX: step 1/1.</text>
</comment>
<dbReference type="PANTHER" id="PTHR11108">
    <property type="entry name" value="FERROCHELATASE"/>
    <property type="match status" value="1"/>
</dbReference>
<dbReference type="PROSITE" id="PS00534">
    <property type="entry name" value="FERROCHELATASE"/>
    <property type="match status" value="1"/>
</dbReference>
<dbReference type="GO" id="GO:0004325">
    <property type="term" value="F:ferrochelatase activity"/>
    <property type="evidence" value="ECO:0007669"/>
    <property type="project" value="UniProtKB-UniRule"/>
</dbReference>
<comment type="catalytic activity">
    <reaction evidence="6">
        <text>Fe-coproporphyrin III + 2 H(+) = coproporphyrin III + Fe(2+)</text>
        <dbReference type="Rhea" id="RHEA:49572"/>
        <dbReference type="ChEBI" id="CHEBI:15378"/>
        <dbReference type="ChEBI" id="CHEBI:29033"/>
        <dbReference type="ChEBI" id="CHEBI:68438"/>
        <dbReference type="ChEBI" id="CHEBI:131725"/>
        <dbReference type="EC" id="4.99.1.9"/>
    </reaction>
    <physiologicalReaction direction="right-to-left" evidence="6">
        <dbReference type="Rhea" id="RHEA:49574"/>
    </physiologicalReaction>
</comment>
<name>A0A6S6S272_9BACT</name>
<dbReference type="AlphaFoldDB" id="A0A6S6S272"/>
<evidence type="ECO:0000256" key="3">
    <source>
        <dbReference type="ARBA" id="ARBA00023133"/>
    </source>
</evidence>
<dbReference type="InterPro" id="IPR033644">
    <property type="entry name" value="Ferrochelatase_C"/>
</dbReference>
<evidence type="ECO:0000256" key="7">
    <source>
        <dbReference type="HAMAP-Rule" id="MF_00323"/>
    </source>
</evidence>
<evidence type="ECO:0000256" key="5">
    <source>
        <dbReference type="ARBA" id="ARBA00023244"/>
    </source>
</evidence>
<comment type="function">
    <text evidence="7 8">Catalyzes the ferrous insertion into protoporphyrin IX.</text>
</comment>
<keyword evidence="7" id="KW-0479">Metal-binding</keyword>
<keyword evidence="7 8" id="KW-0963">Cytoplasm</keyword>
<feature type="binding site" evidence="7">
    <location>
        <position position="273"/>
    </location>
    <ligand>
        <name>Fe(2+)</name>
        <dbReference type="ChEBI" id="CHEBI:29033"/>
    </ligand>
</feature>
<dbReference type="PANTHER" id="PTHR11108:SF1">
    <property type="entry name" value="FERROCHELATASE, MITOCHONDRIAL"/>
    <property type="match status" value="1"/>
</dbReference>
<dbReference type="SUPFAM" id="SSF53800">
    <property type="entry name" value="Chelatase"/>
    <property type="match status" value="1"/>
</dbReference>
<evidence type="ECO:0000256" key="8">
    <source>
        <dbReference type="RuleBase" id="RU000607"/>
    </source>
</evidence>
<dbReference type="EC" id="4.98.1.1" evidence="7 8"/>
<dbReference type="Pfam" id="PF00762">
    <property type="entry name" value="Ferrochelatase"/>
    <property type="match status" value="1"/>
</dbReference>
<evidence type="ECO:0000313" key="9">
    <source>
        <dbReference type="EMBL" id="CAA6803670.1"/>
    </source>
</evidence>
<dbReference type="InterPro" id="IPR033659">
    <property type="entry name" value="Ferrochelatase_N"/>
</dbReference>
<sequence>MKSKKAILLLNMGGPNNIDEVKVFLNNMFNDKAIIGAPKPIRKMIAFLITTLRLKEAKSNYKKLGGKSPIVAYTKNLVKKLAGELDEDVYYVMRYTPPFADDVLKDIKDYDKFYLIPMYPHYSSTTTASSLDHIYKSAKKFGIDRSKFVSLDKYYNNKVYNNSIISRIKESLADKNANDYELIFSAHGLPKSIIDKGDVYQNHIKQNVLTLRKMLLANSINFNNTHIAYQSRLGPVEWIKPYLDDKLKEISKNTKSKKKVLIYPIAFTIDNSETEFELDVEYKEIADELKLEDYQVIKAPNEMMSDSIKDLYQKM</sequence>
<keyword evidence="2 7" id="KW-0408">Iron</keyword>
<evidence type="ECO:0000256" key="6">
    <source>
        <dbReference type="ARBA" id="ARBA00024536"/>
    </source>
</evidence>
<feature type="binding site" evidence="7">
    <location>
        <position position="187"/>
    </location>
    <ligand>
        <name>Fe(2+)</name>
        <dbReference type="ChEBI" id="CHEBI:29033"/>
    </ligand>
</feature>
<dbReference type="NCBIfam" id="TIGR00109">
    <property type="entry name" value="hemH"/>
    <property type="match status" value="1"/>
</dbReference>
<keyword evidence="3 7" id="KW-0350">Heme biosynthesis</keyword>
<dbReference type="HAMAP" id="MF_00323">
    <property type="entry name" value="Ferrochelatase"/>
    <property type="match status" value="1"/>
</dbReference>
<dbReference type="GO" id="GO:0005737">
    <property type="term" value="C:cytoplasm"/>
    <property type="evidence" value="ECO:0007669"/>
    <property type="project" value="UniProtKB-SubCell"/>
</dbReference>
<dbReference type="EMBL" id="CACVAW010000010">
    <property type="protein sequence ID" value="CAA6803670.1"/>
    <property type="molecule type" value="Genomic_DNA"/>
</dbReference>
<dbReference type="Gene3D" id="3.40.50.1400">
    <property type="match status" value="2"/>
</dbReference>
<keyword evidence="5 7" id="KW-0627">Porphyrin biosynthesis</keyword>
<proteinExistence type="inferred from homology"/>
<dbReference type="GO" id="GO:0006783">
    <property type="term" value="P:heme biosynthetic process"/>
    <property type="evidence" value="ECO:0007669"/>
    <property type="project" value="UniProtKB-UniRule"/>
</dbReference>
<evidence type="ECO:0000256" key="1">
    <source>
        <dbReference type="ARBA" id="ARBA00007718"/>
    </source>
</evidence>